<organism evidence="1">
    <name type="scientific">viral metagenome</name>
    <dbReference type="NCBI Taxonomy" id="1070528"/>
    <lineage>
        <taxon>unclassified sequences</taxon>
        <taxon>metagenomes</taxon>
        <taxon>organismal metagenomes</taxon>
    </lineage>
</organism>
<protein>
    <submittedName>
        <fullName evidence="1">Uncharacterized protein</fullName>
    </submittedName>
</protein>
<evidence type="ECO:0000313" key="1">
    <source>
        <dbReference type="EMBL" id="QHU29051.1"/>
    </source>
</evidence>
<sequence>MNFTASGNDLYTYHTVSNAEFSGVLDKYQIHGMYAYNETTLTQISFIYDYHIFIRYGNKVYMEVKGIGDIVMSFSELQKNKYWKHYYDLSLLLTTDKHSLIKDLEYNSNYHDPNIYEEIRFWSINTAFIDGSYEGKTKRVVENEYNCYYKINPFDLDNMNYASQKNLDIFKKNYMSRYEVRSRTFDKKSVYYDTFVLDYCISLMEKELDELSEIFEDKKNMVNLVALNDIEGMNGDVLRIIYNHLVGTEGKKIYTGIIDKIDNCKNKLERDVDILQA</sequence>
<accession>A0A6C0LH86</accession>
<name>A0A6C0LH86_9ZZZZ</name>
<dbReference type="AlphaFoldDB" id="A0A6C0LH86"/>
<dbReference type="EMBL" id="MN740480">
    <property type="protein sequence ID" value="QHU29051.1"/>
    <property type="molecule type" value="Genomic_DNA"/>
</dbReference>
<proteinExistence type="predicted"/>
<reference evidence="1" key="1">
    <citation type="journal article" date="2020" name="Nature">
        <title>Giant virus diversity and host interactions through global metagenomics.</title>
        <authorList>
            <person name="Schulz F."/>
            <person name="Roux S."/>
            <person name="Paez-Espino D."/>
            <person name="Jungbluth S."/>
            <person name="Walsh D.A."/>
            <person name="Denef V.J."/>
            <person name="McMahon K.D."/>
            <person name="Konstantinidis K.T."/>
            <person name="Eloe-Fadrosh E.A."/>
            <person name="Kyrpides N.C."/>
            <person name="Woyke T."/>
        </authorList>
    </citation>
    <scope>NUCLEOTIDE SEQUENCE</scope>
    <source>
        <strain evidence="1">GVMAG-M-3300027804-47</strain>
    </source>
</reference>